<organism evidence="2 3">
    <name type="scientific">Rhododendron simsii</name>
    <name type="common">Sims's rhododendron</name>
    <dbReference type="NCBI Taxonomy" id="118357"/>
    <lineage>
        <taxon>Eukaryota</taxon>
        <taxon>Viridiplantae</taxon>
        <taxon>Streptophyta</taxon>
        <taxon>Embryophyta</taxon>
        <taxon>Tracheophyta</taxon>
        <taxon>Spermatophyta</taxon>
        <taxon>Magnoliopsida</taxon>
        <taxon>eudicotyledons</taxon>
        <taxon>Gunneridae</taxon>
        <taxon>Pentapetalae</taxon>
        <taxon>asterids</taxon>
        <taxon>Ericales</taxon>
        <taxon>Ericaceae</taxon>
        <taxon>Ericoideae</taxon>
        <taxon>Rhodoreae</taxon>
        <taxon>Rhododendron</taxon>
    </lineage>
</organism>
<feature type="compositionally biased region" description="Polar residues" evidence="1">
    <location>
        <begin position="92"/>
        <end position="104"/>
    </location>
</feature>
<dbReference type="OrthoDB" id="10418659at2759"/>
<keyword evidence="3" id="KW-1185">Reference proteome</keyword>
<sequence>MEIPFLAASNSISTGEGERRKLSFYHGLSSSNLPIYGVRSNFTCAEVEEGDGKPMKERWWLAKRGGLRSGGDQGKRQENADLAVRRRKQKQGKNQVNGSKTLPSCHQKRPWETLGGEAGPGAEARGLIVVAPACKTNAT</sequence>
<name>A0A834GK65_RHOSS</name>
<protein>
    <submittedName>
        <fullName evidence="2">Uncharacterized protein</fullName>
    </submittedName>
</protein>
<evidence type="ECO:0000313" key="2">
    <source>
        <dbReference type="EMBL" id="KAF7132488.1"/>
    </source>
</evidence>
<dbReference type="Proteomes" id="UP000626092">
    <property type="component" value="Unassembled WGS sequence"/>
</dbReference>
<dbReference type="EMBL" id="WJXA01000009">
    <property type="protein sequence ID" value="KAF7132488.1"/>
    <property type="molecule type" value="Genomic_DNA"/>
</dbReference>
<proteinExistence type="predicted"/>
<evidence type="ECO:0000256" key="1">
    <source>
        <dbReference type="SAM" id="MobiDB-lite"/>
    </source>
</evidence>
<gene>
    <name evidence="2" type="ORF">RHSIM_Rhsim09G0118500</name>
</gene>
<evidence type="ECO:0000313" key="3">
    <source>
        <dbReference type="Proteomes" id="UP000626092"/>
    </source>
</evidence>
<reference evidence="2" key="1">
    <citation type="submission" date="2019-11" db="EMBL/GenBank/DDBJ databases">
        <authorList>
            <person name="Liu Y."/>
            <person name="Hou J."/>
            <person name="Li T.-Q."/>
            <person name="Guan C.-H."/>
            <person name="Wu X."/>
            <person name="Wu H.-Z."/>
            <person name="Ling F."/>
            <person name="Zhang R."/>
            <person name="Shi X.-G."/>
            <person name="Ren J.-P."/>
            <person name="Chen E.-F."/>
            <person name="Sun J.-M."/>
        </authorList>
    </citation>
    <scope>NUCLEOTIDE SEQUENCE</scope>
    <source>
        <strain evidence="2">Adult_tree_wgs_1</strain>
        <tissue evidence="2">Leaves</tissue>
    </source>
</reference>
<dbReference type="AlphaFoldDB" id="A0A834GK65"/>
<comment type="caution">
    <text evidence="2">The sequence shown here is derived from an EMBL/GenBank/DDBJ whole genome shotgun (WGS) entry which is preliminary data.</text>
</comment>
<accession>A0A834GK65</accession>
<feature type="region of interest" description="Disordered" evidence="1">
    <location>
        <begin position="86"/>
        <end position="119"/>
    </location>
</feature>